<comment type="caution">
    <text evidence="1">The sequence shown here is derived from an EMBL/GenBank/DDBJ whole genome shotgun (WGS) entry which is preliminary data.</text>
</comment>
<name>A0ABT8G8P9_9MICO</name>
<protein>
    <submittedName>
        <fullName evidence="1">Lycopene cyclase family protein</fullName>
    </submittedName>
</protein>
<proteinExistence type="predicted"/>
<sequence>MPGTATVDAVIVGGGAAGLLLAAHLAAIGWGDDVLVLDDGAQPLEDRAWAWWSTGGALLDRASSRAFEVADVAGEGWARRLGLGPYAYRVVTGPELGEAVARIVRTRRGYRRLSGTARGLAVDDAGVQVAYEDPDGRARAVRARWVFDSVGPGAAAPVPDPDAVLDVAGIRIETARDAFDPAAVTLMDFRTGQEDGVAFAYVLPTSARTALVERTVYAGPEGLGGAADAHEARLAAYVRDVLGLGEHRIVAHESGTIPLVLRPPARPDGPVVPIGARAGMVKPSTGYAFGRIQRHSAAIAAALAAGRYPGRAVPHRRWARTQDAALLRAMRTDPAAARGFLEALLTRNPGPRILAFLDEDLPAAEHLRLYATLPLPRLGLVVAAGSSRRSR</sequence>
<evidence type="ECO:0000313" key="1">
    <source>
        <dbReference type="EMBL" id="MDN4475517.1"/>
    </source>
</evidence>
<gene>
    <name evidence="1" type="ORF">QQX09_06585</name>
</gene>
<dbReference type="RefSeq" id="WP_301132654.1">
    <property type="nucleotide sequence ID" value="NZ_JAUHPW010000004.1"/>
</dbReference>
<evidence type="ECO:0000313" key="2">
    <source>
        <dbReference type="Proteomes" id="UP001172728"/>
    </source>
</evidence>
<dbReference type="InterPro" id="IPR036188">
    <property type="entry name" value="FAD/NAD-bd_sf"/>
</dbReference>
<organism evidence="1 2">
    <name type="scientific">Demequina litoralis</name>
    <dbReference type="NCBI Taxonomy" id="3051660"/>
    <lineage>
        <taxon>Bacteria</taxon>
        <taxon>Bacillati</taxon>
        <taxon>Actinomycetota</taxon>
        <taxon>Actinomycetes</taxon>
        <taxon>Micrococcales</taxon>
        <taxon>Demequinaceae</taxon>
        <taxon>Demequina</taxon>
    </lineage>
</organism>
<dbReference type="Proteomes" id="UP001172728">
    <property type="component" value="Unassembled WGS sequence"/>
</dbReference>
<dbReference type="Gene3D" id="3.50.50.60">
    <property type="entry name" value="FAD/NAD(P)-binding domain"/>
    <property type="match status" value="1"/>
</dbReference>
<dbReference type="Pfam" id="PF05834">
    <property type="entry name" value="Lycopene_cycl"/>
    <property type="match status" value="1"/>
</dbReference>
<accession>A0ABT8G8P9</accession>
<dbReference type="EMBL" id="JAUHPW010000004">
    <property type="protein sequence ID" value="MDN4475517.1"/>
    <property type="molecule type" value="Genomic_DNA"/>
</dbReference>
<reference evidence="1" key="1">
    <citation type="submission" date="2023-06" db="EMBL/GenBank/DDBJ databases">
        <title>Sysu t00192.</title>
        <authorList>
            <person name="Gao L."/>
            <person name="Fang B.-Z."/>
            <person name="Li W.-J."/>
        </authorList>
    </citation>
    <scope>NUCLEOTIDE SEQUENCE</scope>
    <source>
        <strain evidence="1">SYSU T00192</strain>
    </source>
</reference>
<keyword evidence="2" id="KW-1185">Reference proteome</keyword>
<dbReference type="SUPFAM" id="SSF51905">
    <property type="entry name" value="FAD/NAD(P)-binding domain"/>
    <property type="match status" value="1"/>
</dbReference>